<dbReference type="OrthoDB" id="296767at2759"/>
<proteinExistence type="predicted"/>
<feature type="compositionally biased region" description="Polar residues" evidence="1">
    <location>
        <begin position="996"/>
        <end position="1010"/>
    </location>
</feature>
<evidence type="ECO:0000256" key="1">
    <source>
        <dbReference type="SAM" id="MobiDB-lite"/>
    </source>
</evidence>
<feature type="compositionally biased region" description="Low complexity" evidence="1">
    <location>
        <begin position="182"/>
        <end position="198"/>
    </location>
</feature>
<dbReference type="Proteomes" id="UP000243515">
    <property type="component" value="Unassembled WGS sequence"/>
</dbReference>
<accession>A0A232M3M7</accession>
<evidence type="ECO:0000313" key="2">
    <source>
        <dbReference type="EMBL" id="OXV10707.1"/>
    </source>
</evidence>
<protein>
    <recommendedName>
        <fullName evidence="4">DUF1765-domain-containing protein</fullName>
    </recommendedName>
</protein>
<gene>
    <name evidence="2" type="ORF">Egran_01530</name>
</gene>
<dbReference type="Pfam" id="PF08578">
    <property type="entry name" value="DUF1765"/>
    <property type="match status" value="1"/>
</dbReference>
<feature type="compositionally biased region" description="Low complexity" evidence="1">
    <location>
        <begin position="11"/>
        <end position="29"/>
    </location>
</feature>
<dbReference type="EMBL" id="NPHW01002811">
    <property type="protein sequence ID" value="OXV10707.1"/>
    <property type="molecule type" value="Genomic_DNA"/>
</dbReference>
<sequence length="1183" mass="132315">MVHSTGEVQISFPPSTLSHSSPLGLPHSTEAVQSHGSSPPLHRAASYNSVVQLEAETIVPEVEVRKSFSDLALSTKSEPPSKENFFTNRDILRRVSLRTPNGKSKIAVSRFTLSTEELNEAVGFSVKDEEATESTEPDVAQVDVKELDDNRPPSSSETKLPDPETRPSKARSVSGKIATLARKSWLPTSSSRSPSPSAKDSKRKTTRSREQSPLRNRIPSPKLAGQQDSDHAKGAVAPSKNVLKKPPLEKRTRRPLSVLVGRAKPDESNSPPSPSSLSLRSKTSFEKLRSTFALSTPVLPPLPKAVPLSLPVHMEPSRKKDELWSVFRALESDYQKFQSKAGPLKANVIRSALLPFLTRYSDHPSNETLRPEDLDRRVNVLNKWWTCLLEMLNGKKNQSISGTDRPVYLEAIAGIMMRPEWRLPFSSASDGSTLSQPVSTAGSKNSCDSSGSDFLVESIYHNTRNIFVQNLLSQMAFVADRMSMRHVPASLVGFCGKACAYAFFFCPGVADMLIRLWNTPPEVLRRVLGGASIYRGLEQRSVAQELASSFPPAVRAFALTSHAALVRYLRQKPSVPLSTAQISWQGPWNSRWCGRDTDLFFVFVKYFHVILAEFLHPETDKAKRNLAPGVLSVHAQLLVVLEDTLYKQSISQQQENPHTASPVTFDDFIEGPDASVSATPLGVANCHRSMAENRLIILLRDFLSETSRETNPARQIYAESFCGVLKAAASKTSLFDHNACFVLCDFIEEAITIISRYSQEVQVELFDWDFWFSVCRQMIRSHNSLTEVRVFAFIFCVWNTWTGAEERKRDLCLNFLLHEDIFYHYFSHWSPMVRAYFHRLLCWRVSRYNGDPSPLDTIIYETLSDRLEQVWAYYLSFQSKAAKELKTPLSSAPCSPAPGRRIIIIRNDNQPSPGNFFVSFDRIVPPSSSGQATAYRNHGSLKLDSASLPPESQTQKKRWSILKTMFSSSVNPKPGEVTPPGSSSEESDIRTINGNSVISTPSANRFSNENGRPVDESIRRPRTPHQPFCFKFSLEWLERPQWPSKNKRLFTPCLPVAAQLHLQYRRSIYTAMSDHESGSGSDSDSGRENKGLRQSRKSKKPRYSAAAVVAAATKMGTETPPIQPPSPLLDERLVASKYAGRALAEWAQVVSECDNFFERRRDEGVPCDRLVETPTLGVESFRK</sequence>
<feature type="region of interest" description="Disordered" evidence="1">
    <location>
        <begin position="996"/>
        <end position="1022"/>
    </location>
</feature>
<dbReference type="InterPro" id="IPR013887">
    <property type="entry name" value="UPF0592"/>
</dbReference>
<dbReference type="AlphaFoldDB" id="A0A232M3M7"/>
<feature type="region of interest" description="Disordered" evidence="1">
    <location>
        <begin position="124"/>
        <end position="281"/>
    </location>
</feature>
<dbReference type="PANTHER" id="PTHR37988:SF1">
    <property type="entry name" value="UPF0592 MEMBRANE PROTEIN C7D4.03C"/>
    <property type="match status" value="1"/>
</dbReference>
<feature type="compositionally biased region" description="Basic residues" evidence="1">
    <location>
        <begin position="1093"/>
        <end position="1102"/>
    </location>
</feature>
<feature type="region of interest" description="Disordered" evidence="1">
    <location>
        <begin position="970"/>
        <end position="989"/>
    </location>
</feature>
<dbReference type="PANTHER" id="PTHR37988">
    <property type="entry name" value="UPF0592 MEMBRANE PROTEIN C7D4.03C"/>
    <property type="match status" value="1"/>
</dbReference>
<evidence type="ECO:0008006" key="4">
    <source>
        <dbReference type="Google" id="ProtNLM"/>
    </source>
</evidence>
<reference evidence="2 3" key="1">
    <citation type="journal article" date="2015" name="Environ. Microbiol.">
        <title>Metagenome sequence of Elaphomyces granulatus from sporocarp tissue reveals Ascomycota ectomycorrhizal fingerprints of genome expansion and a Proteobacteria-rich microbiome.</title>
        <authorList>
            <person name="Quandt C.A."/>
            <person name="Kohler A."/>
            <person name="Hesse C.N."/>
            <person name="Sharpton T.J."/>
            <person name="Martin F."/>
            <person name="Spatafora J.W."/>
        </authorList>
    </citation>
    <scope>NUCLEOTIDE SEQUENCE [LARGE SCALE GENOMIC DNA]</scope>
    <source>
        <strain evidence="2 3">OSC145934</strain>
    </source>
</reference>
<feature type="region of interest" description="Disordered" evidence="1">
    <location>
        <begin position="1"/>
        <end position="43"/>
    </location>
</feature>
<organism evidence="2 3">
    <name type="scientific">Elaphomyces granulatus</name>
    <dbReference type="NCBI Taxonomy" id="519963"/>
    <lineage>
        <taxon>Eukaryota</taxon>
        <taxon>Fungi</taxon>
        <taxon>Dikarya</taxon>
        <taxon>Ascomycota</taxon>
        <taxon>Pezizomycotina</taxon>
        <taxon>Eurotiomycetes</taxon>
        <taxon>Eurotiomycetidae</taxon>
        <taxon>Eurotiales</taxon>
        <taxon>Elaphomycetaceae</taxon>
        <taxon>Elaphomyces</taxon>
    </lineage>
</organism>
<name>A0A232M3M7_9EURO</name>
<evidence type="ECO:0000313" key="3">
    <source>
        <dbReference type="Proteomes" id="UP000243515"/>
    </source>
</evidence>
<feature type="compositionally biased region" description="Polar residues" evidence="1">
    <location>
        <begin position="980"/>
        <end position="989"/>
    </location>
</feature>
<comment type="caution">
    <text evidence="2">The sequence shown here is derived from an EMBL/GenBank/DDBJ whole genome shotgun (WGS) entry which is preliminary data.</text>
</comment>
<feature type="region of interest" description="Disordered" evidence="1">
    <location>
        <begin position="1073"/>
        <end position="1104"/>
    </location>
</feature>
<keyword evidence="3" id="KW-1185">Reference proteome</keyword>